<dbReference type="EMBL" id="CP014544">
    <property type="protein sequence ID" value="AMO69840.1"/>
    <property type="molecule type" value="Genomic_DNA"/>
</dbReference>
<dbReference type="AlphaFoldDB" id="A0A127M9E1"/>
<dbReference type="KEGG" id="zal:AZF00_16710"/>
<proteinExistence type="predicted"/>
<dbReference type="Proteomes" id="UP000074119">
    <property type="component" value="Chromosome"/>
</dbReference>
<reference evidence="2 3" key="1">
    <citation type="submission" date="2015-12" db="EMBL/GenBank/DDBJ databases">
        <authorList>
            <person name="Shamseldin A."/>
            <person name="Moawad H."/>
            <person name="Abd El-Rahim W.M."/>
            <person name="Sadowsky M.J."/>
        </authorList>
    </citation>
    <scope>NUCLEOTIDE SEQUENCE [LARGE SCALE GENOMIC DNA]</scope>
    <source>
        <strain evidence="2 3">SM2</strain>
    </source>
</reference>
<evidence type="ECO:0000256" key="1">
    <source>
        <dbReference type="SAM" id="SignalP"/>
    </source>
</evidence>
<keyword evidence="1" id="KW-0732">Signal</keyword>
<accession>A0A127M9E1</accession>
<evidence type="ECO:0000313" key="2">
    <source>
        <dbReference type="EMBL" id="AMO69840.1"/>
    </source>
</evidence>
<evidence type="ECO:0008006" key="4">
    <source>
        <dbReference type="Google" id="ProtNLM"/>
    </source>
</evidence>
<feature type="chain" id="PRO_5007275177" description="Spore coat protein U domain-containing protein" evidence="1">
    <location>
        <begin position="26"/>
        <end position="174"/>
    </location>
</feature>
<sequence>MPIFTCKRCFVFYLALYCALGTAVAAESSAQSTVSIVVPQLVRISQMDDMPLGYWSGKDDLDGEQDICVWSSSRVYSLTALSTNPVAGDFTLLGPNDVHIVYSVQWTDADSNQRSLVHGQLVSGLAAAAASSSCSDANAQARPTKLAVHVDSKALQKGVVGRYADTLVLVVAAE</sequence>
<evidence type="ECO:0000313" key="3">
    <source>
        <dbReference type="Proteomes" id="UP000074119"/>
    </source>
</evidence>
<protein>
    <recommendedName>
        <fullName evidence="4">Spore coat protein U domain-containing protein</fullName>
    </recommendedName>
</protein>
<dbReference type="STRING" id="1470434.AZF00_16710"/>
<organism evidence="2 3">
    <name type="scientific">Zhongshania aliphaticivorans</name>
    <dbReference type="NCBI Taxonomy" id="1470434"/>
    <lineage>
        <taxon>Bacteria</taxon>
        <taxon>Pseudomonadati</taxon>
        <taxon>Pseudomonadota</taxon>
        <taxon>Gammaproteobacteria</taxon>
        <taxon>Cellvibrionales</taxon>
        <taxon>Spongiibacteraceae</taxon>
        <taxon>Zhongshania</taxon>
    </lineage>
</organism>
<feature type="signal peptide" evidence="1">
    <location>
        <begin position="1"/>
        <end position="25"/>
    </location>
</feature>
<gene>
    <name evidence="2" type="ORF">AZF00_16710</name>
</gene>
<name>A0A127M9E1_9GAMM</name>